<comment type="subcellular location">
    <subcellularLocation>
        <location evidence="1">Endomembrane system</location>
        <topology evidence="1">Multi-pass membrane protein</topology>
    </subcellularLocation>
</comment>
<dbReference type="RefSeq" id="WP_072885935.1">
    <property type="nucleotide sequence ID" value="NZ_FQVO01000016.1"/>
</dbReference>
<evidence type="ECO:0000256" key="5">
    <source>
        <dbReference type="SAM" id="Phobius"/>
    </source>
</evidence>
<dbReference type="GO" id="GO:0032259">
    <property type="term" value="P:methylation"/>
    <property type="evidence" value="ECO:0007669"/>
    <property type="project" value="UniProtKB-KW"/>
</dbReference>
<gene>
    <name evidence="6" type="ORF">SAMN05444408_11642</name>
</gene>
<dbReference type="PANTHER" id="PTHR12714:SF9">
    <property type="entry name" value="PROTEIN-S-ISOPRENYLCYSTEINE O-METHYLTRANSFERASE"/>
    <property type="match status" value="1"/>
</dbReference>
<accession>A0A1M5B1F2</accession>
<keyword evidence="6" id="KW-0808">Transferase</keyword>
<proteinExistence type="predicted"/>
<feature type="transmembrane region" description="Helical" evidence="5">
    <location>
        <begin position="138"/>
        <end position="169"/>
    </location>
</feature>
<keyword evidence="4 5" id="KW-0472">Membrane</keyword>
<organism evidence="6 7">
    <name type="scientific">Chryseobacterium takakiae</name>
    <dbReference type="NCBI Taxonomy" id="1302685"/>
    <lineage>
        <taxon>Bacteria</taxon>
        <taxon>Pseudomonadati</taxon>
        <taxon>Bacteroidota</taxon>
        <taxon>Flavobacteriia</taxon>
        <taxon>Flavobacteriales</taxon>
        <taxon>Weeksellaceae</taxon>
        <taxon>Chryseobacterium group</taxon>
        <taxon>Chryseobacterium</taxon>
    </lineage>
</organism>
<dbReference type="PANTHER" id="PTHR12714">
    <property type="entry name" value="PROTEIN-S ISOPRENYLCYSTEINE O-METHYLTRANSFERASE"/>
    <property type="match status" value="1"/>
</dbReference>
<keyword evidence="2 5" id="KW-0812">Transmembrane</keyword>
<evidence type="ECO:0000256" key="3">
    <source>
        <dbReference type="ARBA" id="ARBA00022989"/>
    </source>
</evidence>
<protein>
    <submittedName>
        <fullName evidence="6">Protein-S-isoprenylcysteine O-methyltransferase Ste14</fullName>
    </submittedName>
</protein>
<reference evidence="7" key="1">
    <citation type="submission" date="2016-11" db="EMBL/GenBank/DDBJ databases">
        <authorList>
            <person name="Varghese N."/>
            <person name="Submissions S."/>
        </authorList>
    </citation>
    <scope>NUCLEOTIDE SEQUENCE [LARGE SCALE GENOMIC DNA]</scope>
    <source>
        <strain evidence="7">DSM 26898</strain>
    </source>
</reference>
<evidence type="ECO:0000256" key="1">
    <source>
        <dbReference type="ARBA" id="ARBA00004127"/>
    </source>
</evidence>
<evidence type="ECO:0000313" key="6">
    <source>
        <dbReference type="EMBL" id="SHF36334.1"/>
    </source>
</evidence>
<name>A0A1M5B1F2_9FLAO</name>
<sequence>MNDFLRYYLPIFYALVLLFAFVIPSYRTYKSTGINPITFGKEPNAHNYISNVMKVLLAALFVVILMYSFGNIYQFTIPIPYLQNLNIHFVGLILIHISLIWIIIAQVQMSNSWRIGIDEQNKTDLVTKGLFSISRNPIFLGMIICVAGLFLVIPNAVSFCILLTTYIVIHIQIRLEEEFLKKQHGEQYKSYQSKTRRLL</sequence>
<dbReference type="AlphaFoldDB" id="A0A1M5B1F2"/>
<evidence type="ECO:0000313" key="7">
    <source>
        <dbReference type="Proteomes" id="UP000184236"/>
    </source>
</evidence>
<dbReference type="OrthoDB" id="9782395at2"/>
<evidence type="ECO:0000256" key="2">
    <source>
        <dbReference type="ARBA" id="ARBA00022692"/>
    </source>
</evidence>
<dbReference type="Pfam" id="PF04191">
    <property type="entry name" value="PEMT"/>
    <property type="match status" value="1"/>
</dbReference>
<feature type="transmembrane region" description="Helical" evidence="5">
    <location>
        <begin position="7"/>
        <end position="26"/>
    </location>
</feature>
<dbReference type="InterPro" id="IPR007318">
    <property type="entry name" value="Phopholipid_MeTrfase"/>
</dbReference>
<dbReference type="GO" id="GO:0008168">
    <property type="term" value="F:methyltransferase activity"/>
    <property type="evidence" value="ECO:0007669"/>
    <property type="project" value="UniProtKB-KW"/>
</dbReference>
<dbReference type="GO" id="GO:0012505">
    <property type="term" value="C:endomembrane system"/>
    <property type="evidence" value="ECO:0007669"/>
    <property type="project" value="UniProtKB-SubCell"/>
</dbReference>
<dbReference type="Proteomes" id="UP000184236">
    <property type="component" value="Unassembled WGS sequence"/>
</dbReference>
<dbReference type="EMBL" id="FQVO01000016">
    <property type="protein sequence ID" value="SHF36334.1"/>
    <property type="molecule type" value="Genomic_DNA"/>
</dbReference>
<feature type="transmembrane region" description="Helical" evidence="5">
    <location>
        <begin position="55"/>
        <end position="73"/>
    </location>
</feature>
<dbReference type="Gene3D" id="1.20.120.1630">
    <property type="match status" value="1"/>
</dbReference>
<evidence type="ECO:0000256" key="4">
    <source>
        <dbReference type="ARBA" id="ARBA00023136"/>
    </source>
</evidence>
<keyword evidence="3 5" id="KW-1133">Transmembrane helix</keyword>
<dbReference type="STRING" id="1302685.SAMN05444408_11642"/>
<keyword evidence="6" id="KW-0489">Methyltransferase</keyword>
<keyword evidence="7" id="KW-1185">Reference proteome</keyword>
<feature type="transmembrane region" description="Helical" evidence="5">
    <location>
        <begin position="85"/>
        <end position="104"/>
    </location>
</feature>